<organism evidence="5">
    <name type="scientific">Cyprideis torosa</name>
    <dbReference type="NCBI Taxonomy" id="163714"/>
    <lineage>
        <taxon>Eukaryota</taxon>
        <taxon>Metazoa</taxon>
        <taxon>Ecdysozoa</taxon>
        <taxon>Arthropoda</taxon>
        <taxon>Crustacea</taxon>
        <taxon>Oligostraca</taxon>
        <taxon>Ostracoda</taxon>
        <taxon>Podocopa</taxon>
        <taxon>Podocopida</taxon>
        <taxon>Cytherocopina</taxon>
        <taxon>Cytheroidea</taxon>
        <taxon>Cytherideidae</taxon>
        <taxon>Cyprideis</taxon>
    </lineage>
</organism>
<dbReference type="PANTHER" id="PTHR23048">
    <property type="entry name" value="MYOSIN LIGHT CHAIN 1, 3"/>
    <property type="match status" value="1"/>
</dbReference>
<reference evidence="5" key="1">
    <citation type="submission" date="2020-11" db="EMBL/GenBank/DDBJ databases">
        <authorList>
            <person name="Tran Van P."/>
        </authorList>
    </citation>
    <scope>NUCLEOTIDE SEQUENCE</scope>
</reference>
<keyword evidence="1" id="KW-0677">Repeat</keyword>
<dbReference type="InterPro" id="IPR011992">
    <property type="entry name" value="EF-hand-dom_pair"/>
</dbReference>
<gene>
    <name evidence="5" type="ORF">CTOB1V02_LOCUS4886</name>
</gene>
<proteinExistence type="predicted"/>
<name>A0A7R8WDN3_9CRUS</name>
<dbReference type="FunFam" id="1.10.238.10:FF:000178">
    <property type="entry name" value="Calmodulin-2 A"/>
    <property type="match status" value="1"/>
</dbReference>
<keyword evidence="2" id="KW-0106">Calcium</keyword>
<dbReference type="CDD" id="cd00051">
    <property type="entry name" value="EFh"/>
    <property type="match status" value="2"/>
</dbReference>
<evidence type="ECO:0000256" key="4">
    <source>
        <dbReference type="SAM" id="MobiDB-lite"/>
    </source>
</evidence>
<dbReference type="PANTHER" id="PTHR23048:SF0">
    <property type="entry name" value="CALMODULIN LIKE 3"/>
    <property type="match status" value="1"/>
</dbReference>
<feature type="region of interest" description="Disordered" evidence="4">
    <location>
        <begin position="160"/>
        <end position="213"/>
    </location>
</feature>
<protein>
    <submittedName>
        <fullName evidence="5">Uncharacterized protein</fullName>
    </submittedName>
</protein>
<dbReference type="SMART" id="SM00054">
    <property type="entry name" value="EFh"/>
    <property type="match status" value="3"/>
</dbReference>
<dbReference type="InterPro" id="IPR018247">
    <property type="entry name" value="EF_Hand_1_Ca_BS"/>
</dbReference>
<sequence>MGTPRLNREEILLLKEAFQIFDSDKDGKITTKELGAAMRALGHHPTDAELEDMITKADLNRDGTVDFKEFVVMMADKMQPSTTLEAEIKEAFKVFDTNRDGFIEPEELRQVLANLGEKVTLQDAVQMINEADMDGDGRVCCLRRICRTNHTTRTTTFTAHTTGPVFNLGGPEDQSKRPTSSKTKTKKPFSVQKGSPVSKSRQGKSSTERKRKK</sequence>
<dbReference type="Pfam" id="PF13499">
    <property type="entry name" value="EF-hand_7"/>
    <property type="match status" value="2"/>
</dbReference>
<dbReference type="EMBL" id="OB660991">
    <property type="protein sequence ID" value="CAD7226975.1"/>
    <property type="molecule type" value="Genomic_DNA"/>
</dbReference>
<evidence type="ECO:0000313" key="5">
    <source>
        <dbReference type="EMBL" id="CAD7226975.1"/>
    </source>
</evidence>
<comment type="function">
    <text evidence="3">Troponin is the central regulatory protein of striated muscle contraction. Tn consists of three components: Tn-I which is the inhibitor of actomyosin ATPase, Tn-T which contains the binding site for tropomyosin and Tn-C. The binding of calcium to Tn-C abolishes the inhibitory action of Tn on actin filaments.</text>
</comment>
<dbReference type="GO" id="GO:0005509">
    <property type="term" value="F:calcium ion binding"/>
    <property type="evidence" value="ECO:0007669"/>
    <property type="project" value="InterPro"/>
</dbReference>
<evidence type="ECO:0000256" key="2">
    <source>
        <dbReference type="ARBA" id="ARBA00022837"/>
    </source>
</evidence>
<dbReference type="PROSITE" id="PS50222">
    <property type="entry name" value="EF_HAND_2"/>
    <property type="match status" value="3"/>
</dbReference>
<evidence type="ECO:0000256" key="1">
    <source>
        <dbReference type="ARBA" id="ARBA00022737"/>
    </source>
</evidence>
<dbReference type="PROSITE" id="PS00018">
    <property type="entry name" value="EF_HAND_1"/>
    <property type="match status" value="3"/>
</dbReference>
<evidence type="ECO:0000256" key="3">
    <source>
        <dbReference type="ARBA" id="ARBA00037722"/>
    </source>
</evidence>
<dbReference type="AlphaFoldDB" id="A0A7R8WDN3"/>
<feature type="compositionally biased region" description="Polar residues" evidence="4">
    <location>
        <begin position="192"/>
        <end position="205"/>
    </location>
</feature>
<accession>A0A7R8WDN3</accession>
<dbReference type="InterPro" id="IPR050230">
    <property type="entry name" value="CALM/Myosin/TropC-like"/>
</dbReference>
<dbReference type="OrthoDB" id="26525at2759"/>
<dbReference type="InterPro" id="IPR002048">
    <property type="entry name" value="EF_hand_dom"/>
</dbReference>
<dbReference type="GO" id="GO:0016460">
    <property type="term" value="C:myosin II complex"/>
    <property type="evidence" value="ECO:0007669"/>
    <property type="project" value="TreeGrafter"/>
</dbReference>
<dbReference type="SUPFAM" id="SSF47473">
    <property type="entry name" value="EF-hand"/>
    <property type="match status" value="1"/>
</dbReference>
<dbReference type="Gene3D" id="1.10.238.10">
    <property type="entry name" value="EF-hand"/>
    <property type="match status" value="2"/>
</dbReference>